<dbReference type="InParanoid" id="A0A0V0Q9C4"/>
<comment type="caution">
    <text evidence="2">The sequence shown here is derived from an EMBL/GenBank/DDBJ whole genome shotgun (WGS) entry which is preliminary data.</text>
</comment>
<keyword evidence="3" id="KW-1185">Reference proteome</keyword>
<gene>
    <name evidence="2" type="ORF">PPERSA_03870</name>
</gene>
<dbReference type="AlphaFoldDB" id="A0A0V0Q9C4"/>
<organism evidence="2 3">
    <name type="scientific">Pseudocohnilembus persalinus</name>
    <name type="common">Ciliate</name>
    <dbReference type="NCBI Taxonomy" id="266149"/>
    <lineage>
        <taxon>Eukaryota</taxon>
        <taxon>Sar</taxon>
        <taxon>Alveolata</taxon>
        <taxon>Ciliophora</taxon>
        <taxon>Intramacronucleata</taxon>
        <taxon>Oligohymenophorea</taxon>
        <taxon>Scuticociliatia</taxon>
        <taxon>Philasterida</taxon>
        <taxon>Pseudocohnilembidae</taxon>
        <taxon>Pseudocohnilembus</taxon>
    </lineage>
</organism>
<feature type="coiled-coil region" evidence="1">
    <location>
        <begin position="129"/>
        <end position="175"/>
    </location>
</feature>
<feature type="coiled-coil region" evidence="1">
    <location>
        <begin position="51"/>
        <end position="85"/>
    </location>
</feature>
<proteinExistence type="predicted"/>
<accession>A0A0V0Q9C4</accession>
<evidence type="ECO:0000313" key="2">
    <source>
        <dbReference type="EMBL" id="KRW98735.1"/>
    </source>
</evidence>
<reference evidence="2 3" key="1">
    <citation type="journal article" date="2015" name="Sci. Rep.">
        <title>Genome of the facultative scuticociliatosis pathogen Pseudocohnilembus persalinus provides insight into its virulence through horizontal gene transfer.</title>
        <authorList>
            <person name="Xiong J."/>
            <person name="Wang G."/>
            <person name="Cheng J."/>
            <person name="Tian M."/>
            <person name="Pan X."/>
            <person name="Warren A."/>
            <person name="Jiang C."/>
            <person name="Yuan D."/>
            <person name="Miao W."/>
        </authorList>
    </citation>
    <scope>NUCLEOTIDE SEQUENCE [LARGE SCALE GENOMIC DNA]</scope>
    <source>
        <strain evidence="2">36N120E</strain>
    </source>
</reference>
<dbReference type="EMBL" id="LDAU01000231">
    <property type="protein sequence ID" value="KRW98735.1"/>
    <property type="molecule type" value="Genomic_DNA"/>
</dbReference>
<evidence type="ECO:0000256" key="1">
    <source>
        <dbReference type="SAM" id="Coils"/>
    </source>
</evidence>
<evidence type="ECO:0000313" key="3">
    <source>
        <dbReference type="Proteomes" id="UP000054937"/>
    </source>
</evidence>
<dbReference type="Proteomes" id="UP000054937">
    <property type="component" value="Unassembled WGS sequence"/>
</dbReference>
<name>A0A0V0Q9C4_PSEPJ</name>
<sequence length="312" mass="37444">MSNFLEDQNKQQAEPLLQNTEENQQTIYQASRQFLQDQNQYCSTDSAKQYINNNENENENNEQNIQVVENLVINLNSNYNNEQNDFKNKRKLNNDNNQYLKNQNIQNYNYSNTQEVEINSNSLYDDVYKSEQQQEIQKQNNAIKNIKKKKKRKLQKQEQEQLKQQEIEEQRQNNSCIKELFQEQKQDLHPNLNNIDLNYYDNLELDHEGLWIYSTTQPGQNPIHNFNYNDLLQYPDMLSYISQLLLKLQYGKYKRVTKQKNNNNALIIRNNSMGSQKFTKFLQHIIRPHLNANQYPAKRTKNLTRFQKQMSN</sequence>
<protein>
    <submittedName>
        <fullName evidence="2">Uncharacterized protein</fullName>
    </submittedName>
</protein>
<keyword evidence="1" id="KW-0175">Coiled coil</keyword>